<dbReference type="PATRIC" id="fig|999552.6.peg.2563"/>
<organism evidence="1 2">
    <name type="scientific">Leisingera methylohalidivorans DSM 14336</name>
    <dbReference type="NCBI Taxonomy" id="999552"/>
    <lineage>
        <taxon>Bacteria</taxon>
        <taxon>Pseudomonadati</taxon>
        <taxon>Pseudomonadota</taxon>
        <taxon>Alphaproteobacteria</taxon>
        <taxon>Rhodobacterales</taxon>
        <taxon>Roseobacteraceae</taxon>
        <taxon>Leisingera</taxon>
    </lineage>
</organism>
<dbReference type="HOGENOM" id="CLU_955920_0_0_5"/>
<name>V9VX33_9RHOB</name>
<dbReference type="OrthoDB" id="7816979at2"/>
<dbReference type="Proteomes" id="UP000018780">
    <property type="component" value="Chromosome"/>
</dbReference>
<evidence type="ECO:0000313" key="2">
    <source>
        <dbReference type="Proteomes" id="UP000018780"/>
    </source>
</evidence>
<dbReference type="RefSeq" id="WP_024090795.1">
    <property type="nucleotide sequence ID" value="NC_023135.1"/>
</dbReference>
<accession>V9VX33</accession>
<reference evidence="1 2" key="1">
    <citation type="submission" date="2013-09" db="EMBL/GenBank/DDBJ databases">
        <authorList>
            <consortium name="DOE Joint Genome Institute"/>
            <person name="Klenk H.-P."/>
            <person name="Huntemann M."/>
            <person name="Han J."/>
            <person name="Chen A."/>
            <person name="Kyrpides N."/>
            <person name="Mavromatis K."/>
            <person name="Markowitz V."/>
            <person name="Palaniappan K."/>
            <person name="Ivanova N."/>
            <person name="Schaumberg A."/>
            <person name="Pati A."/>
            <person name="Liolios K."/>
            <person name="Nordberg H.P."/>
            <person name="Cantor M.N."/>
            <person name="Hua S.X."/>
            <person name="Woyke T."/>
        </authorList>
    </citation>
    <scope>NUCLEOTIDE SEQUENCE [LARGE SCALE GENOMIC DNA]</scope>
    <source>
        <strain evidence="1 2">DSM 14336</strain>
    </source>
</reference>
<dbReference type="AlphaFoldDB" id="V9VX33"/>
<dbReference type="EMBL" id="CP006773">
    <property type="protein sequence ID" value="AHD01447.1"/>
    <property type="molecule type" value="Genomic_DNA"/>
</dbReference>
<dbReference type="KEGG" id="lmd:METH_12850"/>
<dbReference type="STRING" id="999552.METH_12850"/>
<gene>
    <name evidence="1" type="ORF">METH_12850</name>
</gene>
<evidence type="ECO:0000313" key="1">
    <source>
        <dbReference type="EMBL" id="AHD01447.1"/>
    </source>
</evidence>
<proteinExistence type="predicted"/>
<protein>
    <submittedName>
        <fullName evidence="1">Uncharacterized protein</fullName>
    </submittedName>
</protein>
<sequence length="291" mass="32088">MQVIIHCGAHATEEDLLLKALLKNAGALAEQGTAVPGPGRYRSLLKDCLAAMKNGSAAEVAPEILWDAILDARQADRVILSNPHFFGSPRHALQDGSLYPEAGERLQALQALFPYDQPEIFMALRNPATFLPALFAKSNRSIVQNALQGSDPVQLRWSRLLAQMRDMVPGMPVTVWCYEDLPLIWDQVLRDLGGMEGNAPVKGGMDLLAALMKPDGMARLHAYLAAHPDLSEIHKRRVYAAFLDKFALEDALEEELDLPGWTTALVEEMSARYEEDLNLVQRMPGVTLIAP</sequence>
<keyword evidence="2" id="KW-1185">Reference proteome</keyword>